<reference evidence="3" key="1">
    <citation type="journal article" date="2012" name="Science">
        <title>The Paleozoic origin of enzymatic lignin decomposition reconstructed from 31 fungal genomes.</title>
        <authorList>
            <person name="Floudas D."/>
            <person name="Binder M."/>
            <person name="Riley R."/>
            <person name="Barry K."/>
            <person name="Blanchette R.A."/>
            <person name="Henrissat B."/>
            <person name="Martinez A.T."/>
            <person name="Otillar R."/>
            <person name="Spatafora J.W."/>
            <person name="Yadav J.S."/>
            <person name="Aerts A."/>
            <person name="Benoit I."/>
            <person name="Boyd A."/>
            <person name="Carlson A."/>
            <person name="Copeland A."/>
            <person name="Coutinho P.M."/>
            <person name="de Vries R.P."/>
            <person name="Ferreira P."/>
            <person name="Findley K."/>
            <person name="Foster B."/>
            <person name="Gaskell J."/>
            <person name="Glotzer D."/>
            <person name="Gorecki P."/>
            <person name="Heitman J."/>
            <person name="Hesse C."/>
            <person name="Hori C."/>
            <person name="Igarashi K."/>
            <person name="Jurgens J.A."/>
            <person name="Kallen N."/>
            <person name="Kersten P."/>
            <person name="Kohler A."/>
            <person name="Kuees U."/>
            <person name="Kumar T.K.A."/>
            <person name="Kuo A."/>
            <person name="LaButti K."/>
            <person name="Larrondo L.F."/>
            <person name="Lindquist E."/>
            <person name="Ling A."/>
            <person name="Lombard V."/>
            <person name="Lucas S."/>
            <person name="Lundell T."/>
            <person name="Martin R."/>
            <person name="McLaughlin D.J."/>
            <person name="Morgenstern I."/>
            <person name="Morin E."/>
            <person name="Murat C."/>
            <person name="Nagy L.G."/>
            <person name="Nolan M."/>
            <person name="Ohm R.A."/>
            <person name="Patyshakuliyeva A."/>
            <person name="Rokas A."/>
            <person name="Ruiz-Duenas F.J."/>
            <person name="Sabat G."/>
            <person name="Salamov A."/>
            <person name="Samejima M."/>
            <person name="Schmutz J."/>
            <person name="Slot J.C."/>
            <person name="St John F."/>
            <person name="Stenlid J."/>
            <person name="Sun H."/>
            <person name="Sun S."/>
            <person name="Syed K."/>
            <person name="Tsang A."/>
            <person name="Wiebenga A."/>
            <person name="Young D."/>
            <person name="Pisabarro A."/>
            <person name="Eastwood D.C."/>
            <person name="Martin F."/>
            <person name="Cullen D."/>
            <person name="Grigoriev I.V."/>
            <person name="Hibbett D.S."/>
        </authorList>
    </citation>
    <scope>NUCLEOTIDE SEQUENCE [LARGE SCALE GENOMIC DNA]</scope>
    <source>
        <strain evidence="3">RWD-64-598 SS2</strain>
    </source>
</reference>
<feature type="transmembrane region" description="Helical" evidence="1">
    <location>
        <begin position="199"/>
        <end position="219"/>
    </location>
</feature>
<keyword evidence="3" id="KW-1185">Reference proteome</keyword>
<sequence length="384" mass="41560">MLLFLADAATSSPWTLPLTALAVALASLYIYASPSSSPRRTVTTRPAYPPAYRTRQHLARLAVFAHTFFVLWLAAHTRPQNLFTRLSIPLTTPTEHIRSLLLDDAVKNRGGAGGTSDVVMSVPIPPDVDALLSRLASPESRALYSRFGQRAMQTCSFCQSSTDYSLFTLPGIVLAYLRTAILVACLASAPNYRARFRTYALGLLACAALAEGYAFTVASDVPLPKNGRGVFMWHDTLHLARHLLFTLLPIVIQFLPPIPPPVPPTFILQQAQAHLERGLARTHLLKRTRGAVLRNPSLREKAVSWWTRNAQEGAMGRADESVRRAAERAGLGYGEVPVKSGLEGAAAGMGNVGGEGPLRVNARAAVDSLSAQFAPYAELEVVPS</sequence>
<feature type="transmembrane region" description="Helical" evidence="1">
    <location>
        <begin position="58"/>
        <end position="75"/>
    </location>
</feature>
<dbReference type="PANTHER" id="PTHR39470">
    <property type="entry name" value="CHROMOSOME 10, WHOLE GENOME SHOTGUN SEQUENCE"/>
    <property type="match status" value="1"/>
</dbReference>
<dbReference type="PANTHER" id="PTHR39470:SF1">
    <property type="entry name" value="CHORISMATE SYNTHASE PROTEIN"/>
    <property type="match status" value="1"/>
</dbReference>
<evidence type="ECO:0000256" key="1">
    <source>
        <dbReference type="SAM" id="Phobius"/>
    </source>
</evidence>
<dbReference type="OMA" id="TEWWERQ"/>
<feature type="transmembrane region" description="Helical" evidence="1">
    <location>
        <begin position="166"/>
        <end position="187"/>
    </location>
</feature>
<keyword evidence="1" id="KW-0472">Membrane</keyword>
<proteinExistence type="predicted"/>
<evidence type="ECO:0000313" key="2">
    <source>
        <dbReference type="EMBL" id="EIW74368.1"/>
    </source>
</evidence>
<dbReference type="AlphaFoldDB" id="R7SDX5"/>
<evidence type="ECO:0000313" key="3">
    <source>
        <dbReference type="Proteomes" id="UP000053558"/>
    </source>
</evidence>
<name>R7SDX5_CONPW</name>
<keyword evidence="1" id="KW-0812">Transmembrane</keyword>
<accession>R7SDX5</accession>
<organism evidence="2 3">
    <name type="scientific">Coniophora puteana (strain RWD-64-598)</name>
    <name type="common">Brown rot fungus</name>
    <dbReference type="NCBI Taxonomy" id="741705"/>
    <lineage>
        <taxon>Eukaryota</taxon>
        <taxon>Fungi</taxon>
        <taxon>Dikarya</taxon>
        <taxon>Basidiomycota</taxon>
        <taxon>Agaricomycotina</taxon>
        <taxon>Agaricomycetes</taxon>
        <taxon>Agaricomycetidae</taxon>
        <taxon>Boletales</taxon>
        <taxon>Coniophorineae</taxon>
        <taxon>Coniophoraceae</taxon>
        <taxon>Coniophora</taxon>
    </lineage>
</organism>
<dbReference type="Proteomes" id="UP000053558">
    <property type="component" value="Unassembled WGS sequence"/>
</dbReference>
<dbReference type="KEGG" id="cput:CONPUDRAFT_147733"/>
<protein>
    <submittedName>
        <fullName evidence="2">Uncharacterized protein</fullName>
    </submittedName>
</protein>
<dbReference type="eggNOG" id="ENOG502S687">
    <property type="taxonomic scope" value="Eukaryota"/>
</dbReference>
<feature type="transmembrane region" description="Helical" evidence="1">
    <location>
        <begin position="12"/>
        <end position="32"/>
    </location>
</feature>
<keyword evidence="1" id="KW-1133">Transmembrane helix</keyword>
<gene>
    <name evidence="2" type="ORF">CONPUDRAFT_147733</name>
</gene>
<dbReference type="RefSeq" id="XP_007775387.1">
    <property type="nucleotide sequence ID" value="XM_007777197.1"/>
</dbReference>
<dbReference type="OrthoDB" id="4218123at2759"/>
<dbReference type="EMBL" id="JH711592">
    <property type="protein sequence ID" value="EIW74368.1"/>
    <property type="molecule type" value="Genomic_DNA"/>
</dbReference>
<dbReference type="GeneID" id="19202365"/>